<protein>
    <recommendedName>
        <fullName evidence="3">Transmembrane protein</fullName>
    </recommendedName>
</protein>
<accession>A0A396HZD5</accession>
<keyword evidence="1" id="KW-1133">Transmembrane helix</keyword>
<sequence>MFQIRVNIETILFTITLNINCSDVAFNFLTIFLGLRKDKAKNKTQQRGEMKWREINNHAIHCCLVLQPLWNTTSRIHIHCLIRIKVIFIQPNIYQRKFIQVEAIPELNPFLVFLELFSNC</sequence>
<proteinExistence type="predicted"/>
<dbReference type="AlphaFoldDB" id="A0A396HZD5"/>
<dbReference type="Gramene" id="rna20639">
    <property type="protein sequence ID" value="RHN58706.1"/>
    <property type="gene ID" value="gene20639"/>
</dbReference>
<evidence type="ECO:0000313" key="2">
    <source>
        <dbReference type="EMBL" id="RHN58706.1"/>
    </source>
</evidence>
<feature type="transmembrane region" description="Helical" evidence="1">
    <location>
        <begin position="12"/>
        <end position="35"/>
    </location>
</feature>
<dbReference type="Proteomes" id="UP000265566">
    <property type="component" value="Chromosome 4"/>
</dbReference>
<gene>
    <name evidence="2" type="ORF">MtrunA17_Chr4g0005231</name>
</gene>
<evidence type="ECO:0008006" key="3">
    <source>
        <dbReference type="Google" id="ProtNLM"/>
    </source>
</evidence>
<comment type="caution">
    <text evidence="2">The sequence shown here is derived from an EMBL/GenBank/DDBJ whole genome shotgun (WGS) entry which is preliminary data.</text>
</comment>
<keyword evidence="1" id="KW-0812">Transmembrane</keyword>
<organism evidence="2">
    <name type="scientific">Medicago truncatula</name>
    <name type="common">Barrel medic</name>
    <name type="synonym">Medicago tribuloides</name>
    <dbReference type="NCBI Taxonomy" id="3880"/>
    <lineage>
        <taxon>Eukaryota</taxon>
        <taxon>Viridiplantae</taxon>
        <taxon>Streptophyta</taxon>
        <taxon>Embryophyta</taxon>
        <taxon>Tracheophyta</taxon>
        <taxon>Spermatophyta</taxon>
        <taxon>Magnoliopsida</taxon>
        <taxon>eudicotyledons</taxon>
        <taxon>Gunneridae</taxon>
        <taxon>Pentapetalae</taxon>
        <taxon>rosids</taxon>
        <taxon>fabids</taxon>
        <taxon>Fabales</taxon>
        <taxon>Fabaceae</taxon>
        <taxon>Papilionoideae</taxon>
        <taxon>50 kb inversion clade</taxon>
        <taxon>NPAAA clade</taxon>
        <taxon>Hologalegina</taxon>
        <taxon>IRL clade</taxon>
        <taxon>Trifolieae</taxon>
        <taxon>Medicago</taxon>
    </lineage>
</organism>
<reference evidence="2" key="1">
    <citation type="journal article" date="2018" name="Nat. Plants">
        <title>Whole-genome landscape of Medicago truncatula symbiotic genes.</title>
        <authorList>
            <person name="Pecrix Y."/>
            <person name="Gamas P."/>
            <person name="Carrere S."/>
        </authorList>
    </citation>
    <scope>NUCLEOTIDE SEQUENCE</scope>
    <source>
        <tissue evidence="2">Leaves</tissue>
    </source>
</reference>
<evidence type="ECO:0000256" key="1">
    <source>
        <dbReference type="SAM" id="Phobius"/>
    </source>
</evidence>
<keyword evidence="1" id="KW-0472">Membrane</keyword>
<name>A0A396HZD5_MEDTR</name>
<dbReference type="EMBL" id="PSQE01000004">
    <property type="protein sequence ID" value="RHN58706.1"/>
    <property type="molecule type" value="Genomic_DNA"/>
</dbReference>